<keyword evidence="3" id="KW-1185">Reference proteome</keyword>
<keyword evidence="1" id="KW-0812">Transmembrane</keyword>
<evidence type="ECO:0008006" key="4">
    <source>
        <dbReference type="Google" id="ProtNLM"/>
    </source>
</evidence>
<feature type="transmembrane region" description="Helical" evidence="1">
    <location>
        <begin position="38"/>
        <end position="61"/>
    </location>
</feature>
<reference evidence="2 3" key="1">
    <citation type="submission" date="2019-05" db="EMBL/GenBank/DDBJ databases">
        <authorList>
            <person name="Lee S.D."/>
        </authorList>
    </citation>
    <scope>NUCLEOTIDE SEQUENCE [LARGE SCALE GENOMIC DNA]</scope>
    <source>
        <strain evidence="2 3">YC2-7</strain>
    </source>
</reference>
<accession>A0A848K5G8</accession>
<proteinExistence type="predicted"/>
<organism evidence="2 3">
    <name type="scientific">Antrihabitans stalactiti</name>
    <dbReference type="NCBI Taxonomy" id="2584121"/>
    <lineage>
        <taxon>Bacteria</taxon>
        <taxon>Bacillati</taxon>
        <taxon>Actinomycetota</taxon>
        <taxon>Actinomycetes</taxon>
        <taxon>Mycobacteriales</taxon>
        <taxon>Nocardiaceae</taxon>
        <taxon>Antrihabitans</taxon>
    </lineage>
</organism>
<dbReference type="EMBL" id="VCQU01000001">
    <property type="protein sequence ID" value="NMN93983.1"/>
    <property type="molecule type" value="Genomic_DNA"/>
</dbReference>
<name>A0A848K5G8_9NOCA</name>
<dbReference type="Proteomes" id="UP000535543">
    <property type="component" value="Unassembled WGS sequence"/>
</dbReference>
<dbReference type="AlphaFoldDB" id="A0A848K5G8"/>
<dbReference type="RefSeq" id="WP_169584664.1">
    <property type="nucleotide sequence ID" value="NZ_VCQU01000001.1"/>
</dbReference>
<gene>
    <name evidence="2" type="ORF">FGL95_02910</name>
</gene>
<sequence length="120" mass="13212">MFSVEFEYKSEVVAMTLPKPSNDDLRTREAGREPKKRSWIWIGYLLVGVGIVFLGIGLTAAGYGYYGWTWIAVAGCAASVISGVAVIIFLHRRSKSGDARDAEFENRYLPRGFAGDGSDQ</sequence>
<protein>
    <recommendedName>
        <fullName evidence="4">Transmembrane protein</fullName>
    </recommendedName>
</protein>
<reference evidence="2 3" key="2">
    <citation type="submission" date="2020-06" db="EMBL/GenBank/DDBJ databases">
        <title>Antribacter stalactiti gen. nov., sp. nov., a new member of the family Nacardiaceae isolated from a cave.</title>
        <authorList>
            <person name="Kim I.S."/>
        </authorList>
    </citation>
    <scope>NUCLEOTIDE SEQUENCE [LARGE SCALE GENOMIC DNA]</scope>
    <source>
        <strain evidence="2 3">YC2-7</strain>
    </source>
</reference>
<evidence type="ECO:0000256" key="1">
    <source>
        <dbReference type="SAM" id="Phobius"/>
    </source>
</evidence>
<keyword evidence="1" id="KW-1133">Transmembrane helix</keyword>
<evidence type="ECO:0000313" key="2">
    <source>
        <dbReference type="EMBL" id="NMN93983.1"/>
    </source>
</evidence>
<comment type="caution">
    <text evidence="2">The sequence shown here is derived from an EMBL/GenBank/DDBJ whole genome shotgun (WGS) entry which is preliminary data.</text>
</comment>
<evidence type="ECO:0000313" key="3">
    <source>
        <dbReference type="Proteomes" id="UP000535543"/>
    </source>
</evidence>
<feature type="transmembrane region" description="Helical" evidence="1">
    <location>
        <begin position="67"/>
        <end position="90"/>
    </location>
</feature>
<keyword evidence="1" id="KW-0472">Membrane</keyword>